<evidence type="ECO:0000256" key="1">
    <source>
        <dbReference type="SAM" id="Phobius"/>
    </source>
</evidence>
<protein>
    <submittedName>
        <fullName evidence="2">Uncharacterized protein</fullName>
    </submittedName>
</protein>
<evidence type="ECO:0000313" key="3">
    <source>
        <dbReference type="Proteomes" id="UP001496674"/>
    </source>
</evidence>
<accession>A0ABN6Z5U2</accession>
<keyword evidence="1" id="KW-1133">Transmembrane helix</keyword>
<keyword evidence="1" id="KW-0812">Transmembrane</keyword>
<evidence type="ECO:0000313" key="2">
    <source>
        <dbReference type="EMBL" id="BEG99882.1"/>
    </source>
</evidence>
<keyword evidence="3" id="KW-1185">Reference proteome</keyword>
<reference evidence="2 3" key="1">
    <citation type="submission" date="2023-04" db="EMBL/GenBank/DDBJ databases">
        <title>Draft genome sequence of acteroides sedimenti strain YN3PY1.</title>
        <authorList>
            <person name="Yoshida N."/>
        </authorList>
    </citation>
    <scope>NUCLEOTIDE SEQUENCE [LARGE SCALE GENOMIC DNA]</scope>
    <source>
        <strain evidence="2 3">YN3PY1</strain>
    </source>
</reference>
<sequence length="81" mass="8943">MIKSVLLAIFAAGIAHYSKKVSLFHLGLTVLAYQLTGGLAEYILTNSLPMALQDLRIGFPGMIIQIIGGWFILKKLAEYEF</sequence>
<feature type="transmembrane region" description="Helical" evidence="1">
    <location>
        <begin position="56"/>
        <end position="73"/>
    </location>
</feature>
<dbReference type="EMBL" id="AP028055">
    <property type="protein sequence ID" value="BEG99882.1"/>
    <property type="molecule type" value="Genomic_DNA"/>
</dbReference>
<name>A0ABN6Z5U2_9BACE</name>
<dbReference type="Proteomes" id="UP001496674">
    <property type="component" value="Chromosome"/>
</dbReference>
<organism evidence="2 3">
    <name type="scientific">Bacteroides sedimenti</name>
    <dbReference type="NCBI Taxonomy" id="2136147"/>
    <lineage>
        <taxon>Bacteria</taxon>
        <taxon>Pseudomonadati</taxon>
        <taxon>Bacteroidota</taxon>
        <taxon>Bacteroidia</taxon>
        <taxon>Bacteroidales</taxon>
        <taxon>Bacteroidaceae</taxon>
        <taxon>Bacteroides</taxon>
    </lineage>
</organism>
<gene>
    <name evidence="2" type="ORF">BSYN_21470</name>
</gene>
<proteinExistence type="predicted"/>
<keyword evidence="1" id="KW-0472">Membrane</keyword>